<evidence type="ECO:0000313" key="4">
    <source>
        <dbReference type="Proteomes" id="UP000694844"/>
    </source>
</evidence>
<dbReference type="OrthoDB" id="6138869at2759"/>
<dbReference type="InterPro" id="IPR016186">
    <property type="entry name" value="C-type_lectin-like/link_sf"/>
</dbReference>
<keyword evidence="2" id="KW-0732">Signal</keyword>
<keyword evidence="1" id="KW-1015">Disulfide bond</keyword>
<gene>
    <name evidence="5" type="primary">LOC111116293</name>
</gene>
<dbReference type="AlphaFoldDB" id="A0A8B8C790"/>
<sequence length="252" mass="29238">MHLGSFNVLFWVALVFIRWMFCHGSNEFVSVFMEKRESFDNNLPLTSACYNSEIENTSPIRCSFQCLASHAVCNGILFNQERKTCKLINCSPTHSALDFDPGRWTLFWKTTGMCKTGWSKHEEFCYYFNQTGDTWSNSKRMCEDNGGYLASIRTTEENSWIVDTFLPPWNYTLCSPNWWYCCEYWIGGNDLSLEGTFTWTSDNSTLGFINWYPPSEPDNNSDQDCLSICRDGHWADNPCERVWPYICKAPAI</sequence>
<evidence type="ECO:0000256" key="1">
    <source>
        <dbReference type="ARBA" id="ARBA00023157"/>
    </source>
</evidence>
<evidence type="ECO:0000256" key="2">
    <source>
        <dbReference type="SAM" id="SignalP"/>
    </source>
</evidence>
<evidence type="ECO:0000259" key="3">
    <source>
        <dbReference type="PROSITE" id="PS50041"/>
    </source>
</evidence>
<protein>
    <submittedName>
        <fullName evidence="5">Alpha-N-acetylgalactosamine-specific lectin-like</fullName>
    </submittedName>
</protein>
<dbReference type="GeneID" id="111116293"/>
<evidence type="ECO:0000313" key="5">
    <source>
        <dbReference type="RefSeq" id="XP_022310989.1"/>
    </source>
</evidence>
<dbReference type="InterPro" id="IPR018378">
    <property type="entry name" value="C-type_lectin_CS"/>
</dbReference>
<feature type="signal peptide" evidence="2">
    <location>
        <begin position="1"/>
        <end position="24"/>
    </location>
</feature>
<name>A0A8B8C790_CRAVI</name>
<keyword evidence="4" id="KW-1185">Reference proteome</keyword>
<dbReference type="InterPro" id="IPR001304">
    <property type="entry name" value="C-type_lectin-like"/>
</dbReference>
<accession>A0A8B8C790</accession>
<dbReference type="KEGG" id="cvn:111116293"/>
<dbReference type="Gene3D" id="3.10.100.10">
    <property type="entry name" value="Mannose-Binding Protein A, subunit A"/>
    <property type="match status" value="1"/>
</dbReference>
<feature type="domain" description="C-type lectin" evidence="3">
    <location>
        <begin position="121"/>
        <end position="248"/>
    </location>
</feature>
<reference evidence="5" key="1">
    <citation type="submission" date="2025-08" db="UniProtKB">
        <authorList>
            <consortium name="RefSeq"/>
        </authorList>
    </citation>
    <scope>IDENTIFICATION</scope>
    <source>
        <tissue evidence="5">Whole sample</tissue>
    </source>
</reference>
<dbReference type="CDD" id="cd00037">
    <property type="entry name" value="CLECT"/>
    <property type="match status" value="1"/>
</dbReference>
<dbReference type="Pfam" id="PF00059">
    <property type="entry name" value="Lectin_C"/>
    <property type="match status" value="1"/>
</dbReference>
<dbReference type="PROSITE" id="PS00615">
    <property type="entry name" value="C_TYPE_LECTIN_1"/>
    <property type="match status" value="1"/>
</dbReference>
<proteinExistence type="predicted"/>
<dbReference type="PROSITE" id="PS50041">
    <property type="entry name" value="C_TYPE_LECTIN_2"/>
    <property type="match status" value="1"/>
</dbReference>
<organism evidence="4 5">
    <name type="scientific">Crassostrea virginica</name>
    <name type="common">Eastern oyster</name>
    <dbReference type="NCBI Taxonomy" id="6565"/>
    <lineage>
        <taxon>Eukaryota</taxon>
        <taxon>Metazoa</taxon>
        <taxon>Spiralia</taxon>
        <taxon>Lophotrochozoa</taxon>
        <taxon>Mollusca</taxon>
        <taxon>Bivalvia</taxon>
        <taxon>Autobranchia</taxon>
        <taxon>Pteriomorphia</taxon>
        <taxon>Ostreida</taxon>
        <taxon>Ostreoidea</taxon>
        <taxon>Ostreidae</taxon>
        <taxon>Crassostrea</taxon>
    </lineage>
</organism>
<dbReference type="SMART" id="SM00034">
    <property type="entry name" value="CLECT"/>
    <property type="match status" value="1"/>
</dbReference>
<dbReference type="InterPro" id="IPR050111">
    <property type="entry name" value="C-type_lectin/snaclec_domain"/>
</dbReference>
<dbReference type="InterPro" id="IPR016187">
    <property type="entry name" value="CTDL_fold"/>
</dbReference>
<dbReference type="PANTHER" id="PTHR22803">
    <property type="entry name" value="MANNOSE, PHOSPHOLIPASE, LECTIN RECEPTOR RELATED"/>
    <property type="match status" value="1"/>
</dbReference>
<dbReference type="SUPFAM" id="SSF56436">
    <property type="entry name" value="C-type lectin-like"/>
    <property type="match status" value="1"/>
</dbReference>
<dbReference type="Proteomes" id="UP000694844">
    <property type="component" value="Chromosome 10"/>
</dbReference>
<feature type="chain" id="PRO_5034820629" evidence="2">
    <location>
        <begin position="25"/>
        <end position="252"/>
    </location>
</feature>
<dbReference type="RefSeq" id="XP_022310989.1">
    <property type="nucleotide sequence ID" value="XM_022455281.1"/>
</dbReference>